<keyword evidence="2" id="KW-0963">Cytoplasm</keyword>
<evidence type="ECO:0000313" key="7">
    <source>
        <dbReference type="Proteomes" id="UP000289703"/>
    </source>
</evidence>
<evidence type="ECO:0000256" key="3">
    <source>
        <dbReference type="ARBA" id="ARBA00022723"/>
    </source>
</evidence>
<dbReference type="Proteomes" id="UP000289703">
    <property type="component" value="Unassembled WGS sequence"/>
</dbReference>
<dbReference type="InterPro" id="IPR038062">
    <property type="entry name" value="ScdA-like_N_sf"/>
</dbReference>
<dbReference type="PANTHER" id="PTHR36438:SF1">
    <property type="entry name" value="IRON-SULFUR CLUSTER REPAIR PROTEIN YTFE"/>
    <property type="match status" value="1"/>
</dbReference>
<proteinExistence type="predicted"/>
<dbReference type="AlphaFoldDB" id="A0A4Q1JME0"/>
<sequence>MENLNKVLVGNIVAQHPHTAKIFKTYKMDFCCGGDITLEDICTKKQVDLSELEGKLQDVIKQAIPLKEDYNTWPLDTLVDHIENHYHRKAEADINDLMPHLDKVVRVHGEKHPHLPAIRSLFLELVSDLSDHMIKEEKILFPMIRESKGLVSPEMAEKLDIEISALHSEHETVGDILKQISNLTDNFTPPEGACRTYRLVYQLLELFQDALHIHVHLENNIVFKKIINQK</sequence>
<dbReference type="SUPFAM" id="SSF140683">
    <property type="entry name" value="SP0561-like"/>
    <property type="match status" value="1"/>
</dbReference>
<organism evidence="6 7">
    <name type="scientific">Ancylomarina salipaludis</name>
    <dbReference type="NCBI Taxonomy" id="2501299"/>
    <lineage>
        <taxon>Bacteria</taxon>
        <taxon>Pseudomonadati</taxon>
        <taxon>Bacteroidota</taxon>
        <taxon>Bacteroidia</taxon>
        <taxon>Marinilabiliales</taxon>
        <taxon>Marinifilaceae</taxon>
        <taxon>Ancylomarina</taxon>
    </lineage>
</organism>
<protein>
    <submittedName>
        <fullName evidence="6">Iron-sulfur cluster repair di-iron protein</fullName>
    </submittedName>
</protein>
<dbReference type="EMBL" id="SAXA01000005">
    <property type="protein sequence ID" value="RXQ95717.1"/>
    <property type="molecule type" value="Genomic_DNA"/>
</dbReference>
<keyword evidence="4" id="KW-0408">Iron</keyword>
<feature type="domain" description="Hemerythrin-like" evidence="5">
    <location>
        <begin position="84"/>
        <end position="226"/>
    </location>
</feature>
<dbReference type="PANTHER" id="PTHR36438">
    <property type="entry name" value="IRON-SULFUR CLUSTER REPAIR PROTEIN YTFE"/>
    <property type="match status" value="1"/>
</dbReference>
<evidence type="ECO:0000256" key="1">
    <source>
        <dbReference type="ARBA" id="ARBA00004496"/>
    </source>
</evidence>
<dbReference type="Gene3D" id="1.10.3910.10">
    <property type="entry name" value="SP0561-like"/>
    <property type="match status" value="1"/>
</dbReference>
<comment type="subcellular location">
    <subcellularLocation>
        <location evidence="1">Cytoplasm</location>
    </subcellularLocation>
</comment>
<dbReference type="GO" id="GO:0046872">
    <property type="term" value="F:metal ion binding"/>
    <property type="evidence" value="ECO:0007669"/>
    <property type="project" value="UniProtKB-KW"/>
</dbReference>
<dbReference type="RefSeq" id="WP_129254056.1">
    <property type="nucleotide sequence ID" value="NZ_SAXA01000005.1"/>
</dbReference>
<reference evidence="6 7" key="1">
    <citation type="submission" date="2019-01" db="EMBL/GenBank/DDBJ databases">
        <title>Ancylomarina salipaludis sp. nov., isolated from a salt marsh.</title>
        <authorList>
            <person name="Yoon J.-H."/>
        </authorList>
    </citation>
    <scope>NUCLEOTIDE SEQUENCE [LARGE SCALE GENOMIC DNA]</scope>
    <source>
        <strain evidence="6 7">SHSM-M15</strain>
    </source>
</reference>
<evidence type="ECO:0000256" key="4">
    <source>
        <dbReference type="ARBA" id="ARBA00023004"/>
    </source>
</evidence>
<dbReference type="Gene3D" id="1.20.120.520">
    <property type="entry name" value="nmb1532 protein domain like"/>
    <property type="match status" value="1"/>
</dbReference>
<dbReference type="InterPro" id="IPR012312">
    <property type="entry name" value="Hemerythrin-like"/>
</dbReference>
<evidence type="ECO:0000313" key="6">
    <source>
        <dbReference type="EMBL" id="RXQ95717.1"/>
    </source>
</evidence>
<keyword evidence="7" id="KW-1185">Reference proteome</keyword>
<evidence type="ECO:0000259" key="5">
    <source>
        <dbReference type="Pfam" id="PF01814"/>
    </source>
</evidence>
<dbReference type="GO" id="GO:0005737">
    <property type="term" value="C:cytoplasm"/>
    <property type="evidence" value="ECO:0007669"/>
    <property type="project" value="UniProtKB-SubCell"/>
</dbReference>
<dbReference type="NCBIfam" id="TIGR03652">
    <property type="entry name" value="FeS_repair_RIC"/>
    <property type="match status" value="1"/>
</dbReference>
<name>A0A4Q1JME0_9BACT</name>
<dbReference type="Pfam" id="PF01814">
    <property type="entry name" value="Hemerythrin"/>
    <property type="match status" value="1"/>
</dbReference>
<evidence type="ECO:0000256" key="2">
    <source>
        <dbReference type="ARBA" id="ARBA00022490"/>
    </source>
</evidence>
<keyword evidence="3" id="KW-0479">Metal-binding</keyword>
<dbReference type="OrthoDB" id="9797132at2"/>
<dbReference type="InterPro" id="IPR019903">
    <property type="entry name" value="RIC_family"/>
</dbReference>
<gene>
    <name evidence="6" type="primary">ric</name>
    <name evidence="6" type="ORF">EO244_07595</name>
</gene>
<dbReference type="Pfam" id="PF04405">
    <property type="entry name" value="ScdA_N"/>
    <property type="match status" value="1"/>
</dbReference>
<comment type="caution">
    <text evidence="6">The sequence shown here is derived from an EMBL/GenBank/DDBJ whole genome shotgun (WGS) entry which is preliminary data.</text>
</comment>
<accession>A0A4Q1JME0</accession>